<evidence type="ECO:0000313" key="2">
    <source>
        <dbReference type="Proteomes" id="UP000249390"/>
    </source>
</evidence>
<gene>
    <name evidence="1" type="ORF">DM860_001378</name>
</gene>
<dbReference type="Proteomes" id="UP000249390">
    <property type="component" value="Unassembled WGS sequence"/>
</dbReference>
<dbReference type="EMBL" id="NQVE01000009">
    <property type="protein sequence ID" value="RAL54250.1"/>
    <property type="molecule type" value="Genomic_DNA"/>
</dbReference>
<sequence length="111" mass="12635">MQNLRSMLVAKRKQDKLSQYSTSVRALLPTLRVIPDEIEEQGRLVKLVCDRHRGSLHIKSVSLSIERIIHDSASAVASGLAKKDDKKGAVVYNRYYHVFSEGELERYILPI</sequence>
<name>A0A328E9I5_9ASTE</name>
<evidence type="ECO:0000313" key="1">
    <source>
        <dbReference type="EMBL" id="RAL54250.1"/>
    </source>
</evidence>
<comment type="caution">
    <text evidence="1">The sequence shown here is derived from an EMBL/GenBank/DDBJ whole genome shotgun (WGS) entry which is preliminary data.</text>
</comment>
<organism evidence="1 2">
    <name type="scientific">Cuscuta australis</name>
    <dbReference type="NCBI Taxonomy" id="267555"/>
    <lineage>
        <taxon>Eukaryota</taxon>
        <taxon>Viridiplantae</taxon>
        <taxon>Streptophyta</taxon>
        <taxon>Embryophyta</taxon>
        <taxon>Tracheophyta</taxon>
        <taxon>Spermatophyta</taxon>
        <taxon>Magnoliopsida</taxon>
        <taxon>eudicotyledons</taxon>
        <taxon>Gunneridae</taxon>
        <taxon>Pentapetalae</taxon>
        <taxon>asterids</taxon>
        <taxon>lamiids</taxon>
        <taxon>Solanales</taxon>
        <taxon>Convolvulaceae</taxon>
        <taxon>Cuscuteae</taxon>
        <taxon>Cuscuta</taxon>
        <taxon>Cuscuta subgen. Grammica</taxon>
        <taxon>Cuscuta sect. Cleistogrammica</taxon>
    </lineage>
</organism>
<dbReference type="AlphaFoldDB" id="A0A328E9I5"/>
<keyword evidence="2" id="KW-1185">Reference proteome</keyword>
<proteinExistence type="predicted"/>
<reference evidence="1 2" key="1">
    <citation type="submission" date="2018-06" db="EMBL/GenBank/DDBJ databases">
        <title>The Genome of Cuscuta australis (Dodder) Provides Insight into the Evolution of Plant Parasitism.</title>
        <authorList>
            <person name="Liu H."/>
        </authorList>
    </citation>
    <scope>NUCLEOTIDE SEQUENCE [LARGE SCALE GENOMIC DNA]</scope>
    <source>
        <strain evidence="2">cv. Yunnan</strain>
        <tissue evidence="1">Vines</tissue>
    </source>
</reference>
<protein>
    <submittedName>
        <fullName evidence="1">Uncharacterized protein</fullName>
    </submittedName>
</protein>
<accession>A0A328E9I5</accession>